<dbReference type="GO" id="GO:0005524">
    <property type="term" value="F:ATP binding"/>
    <property type="evidence" value="ECO:0007669"/>
    <property type="project" value="UniProtKB-KW"/>
</dbReference>
<evidence type="ECO:0000256" key="1">
    <source>
        <dbReference type="SAM" id="Coils"/>
    </source>
</evidence>
<dbReference type="Proteomes" id="UP000321518">
    <property type="component" value="Unassembled WGS sequence"/>
</dbReference>
<dbReference type="OrthoDB" id="2528296at2759"/>
<protein>
    <submittedName>
        <fullName evidence="2">ATP-binding cassette ABC transporter</fullName>
    </submittedName>
</protein>
<accession>A0A511KKK6</accession>
<comment type="caution">
    <text evidence="2">The sequence shown here is derived from an EMBL/GenBank/DDBJ whole genome shotgun (WGS) entry which is preliminary data.</text>
</comment>
<dbReference type="EMBL" id="BJWK01000011">
    <property type="protein sequence ID" value="GEM10396.1"/>
    <property type="molecule type" value="Genomic_DNA"/>
</dbReference>
<gene>
    <name evidence="2" type="ORF">Rt10032_c11g4413</name>
</gene>
<keyword evidence="2" id="KW-0547">Nucleotide-binding</keyword>
<proteinExistence type="predicted"/>
<reference evidence="2 3" key="1">
    <citation type="submission" date="2019-07" db="EMBL/GenBank/DDBJ databases">
        <title>Rhodotorula toruloides NBRC10032 genome sequencing.</title>
        <authorList>
            <person name="Shida Y."/>
            <person name="Takaku H."/>
            <person name="Ogasawara W."/>
            <person name="Mori K."/>
        </authorList>
    </citation>
    <scope>NUCLEOTIDE SEQUENCE [LARGE SCALE GENOMIC DNA]</scope>
    <source>
        <strain evidence="2 3">NBRC10032</strain>
    </source>
</reference>
<organism evidence="2 3">
    <name type="scientific">Rhodotorula toruloides</name>
    <name type="common">Yeast</name>
    <name type="synonym">Rhodosporidium toruloides</name>
    <dbReference type="NCBI Taxonomy" id="5286"/>
    <lineage>
        <taxon>Eukaryota</taxon>
        <taxon>Fungi</taxon>
        <taxon>Dikarya</taxon>
        <taxon>Basidiomycota</taxon>
        <taxon>Pucciniomycotina</taxon>
        <taxon>Microbotryomycetes</taxon>
        <taxon>Sporidiobolales</taxon>
        <taxon>Sporidiobolaceae</taxon>
        <taxon>Rhodotorula</taxon>
    </lineage>
</organism>
<feature type="coiled-coil region" evidence="1">
    <location>
        <begin position="91"/>
        <end position="118"/>
    </location>
</feature>
<keyword evidence="2" id="KW-0067">ATP-binding</keyword>
<evidence type="ECO:0000313" key="3">
    <source>
        <dbReference type="Proteomes" id="UP000321518"/>
    </source>
</evidence>
<sequence>MGNVRLLFWGVLLGLLSALYPRLPLYFPSLSGRLPFLPTEHRDLLASPSGKLWADTLHRYQASVPVSPNHEHSKQAEWEAELERQLRFGSKEGGKELEKEYKRQLREVERRAEHAGAENLVKEVLPVYFVEHGEDVDPSVLASVGAEINSLQPQTIILLAPHETFASRLLVSTASTVSTISSTYSPAIAFTGSPRVASQLIRAFAHTPPLGVPAAGSTLQTLSPRSARVLSAMHLDSEVELVQVLLPVMQEKEARWGAEKWSDAGRAIHDYLHEKEKDTQQVVGVGKHRREYKNVVVIALGSAAPKNPSSSFPALLSSALAHHTSHARELSLHSLYSSSSGSKPQKAVRGQIVGLYTAVAAAGEGEGEMLGRGEVWRLGHLPIR</sequence>
<evidence type="ECO:0000313" key="2">
    <source>
        <dbReference type="EMBL" id="GEM10396.1"/>
    </source>
</evidence>
<name>A0A511KKK6_RHOTO</name>
<dbReference type="AlphaFoldDB" id="A0A511KKK6"/>
<keyword evidence="1" id="KW-0175">Coiled coil</keyword>